<sequence>MEDEGGEMDVRRAWLRWLGVGTGSLALVLIALWTQRAPIAENFIGREMNRRGVQASYDLKEVGLRTQRIENIVLGDPANPDLTARWVEVDIAFTSLSPHVAAVRAGGVRLRGSYRDSVLRLGELDKFRDPASTTPFSVPDIVLGLSDARVRLDTDAGPIGMQVDGKGNLTSGFRGKITAAMPRARFAGCGMTEATANLNLAMRGGRPHLTGPARAAALGCPDADTAIAKPVADMDIWFGKALDSWAGHVTLSGEALRSSGLVLAQPGGRIDFDGSAKAMAGRARIGADQLSGVGALAGRTEFSGGWQIGDDGARVQGRLSARQLRLAGRDPLARLRQSTSGTPVGPLTNRLADAVRRAGDANVLQSTVAFAQRGQGGSVVLSGVRFEARSGARAAIPGDGRITVAWPGKAGAAVDWALEGALTTEGGGLPKAALRLARRPGGGFGGQLFVDSYAAQDARLSIEPVRFSAGPHGDTRFATTLRLDGPLPDGRLRGLTVPVEGQVTAGGSVAINRRCMPLSLTEAKYGSFAIGRTRQILCPVDGALFATGPGGIRGGAEIRQLALTGSSGDNPMRLSADRARVLLGQGGFALSRAQLLIGAGESPVRLSAEALEGRSSAKGLGGTLSGAGGKIGTVPLIVEDGTGDWSFAGGALKLAAKVMVRDAQSPGRFQPLTVPDFQLALKDGRIAATGSMRVPRNDALVARADITHDLSSGRGKADLDVPGLVFGPELQPEEVTRLALGVIANVKATVTGQGHIRWIGSDVSSDGIFRTDNASLAAAFGPVEGLSGELRFVDLLGLVSAPGQELRMASVNPGVEARDGVVRYRLEAGQHVRIEGGGWPFSGGRLELLPTTMDFGADVDRYLTFRVIGLDAGAFIQAMDFKDISATGTFDGIMPLIFNAEGGRVAGGVLVARQQGMPPLIMPEGVLPSIPCDPNLQSGTLSYVGAVSNQQLGVMGRMAFDALKNLQYKCLTILMDGALDGEMVTNVVFNGVNRGQLGSAPAGLAGNFTGLPFIFNVRIAAPFRGLLGTAKSFIDPTTLIQNSIGDQMQDKIREGIAVQPVESDIVQKRSGNEKRNDLGNRFCRAGFGGMHPSQGTGQADRNQPERQGSAGSRRPPTARRSGPYPE</sequence>
<protein>
    <recommendedName>
        <fullName evidence="5">Exoprotein</fullName>
    </recommendedName>
</protein>
<dbReference type="EMBL" id="JAASQR010000002">
    <property type="protein sequence ID" value="NIJ16966.1"/>
    <property type="molecule type" value="Genomic_DNA"/>
</dbReference>
<gene>
    <name evidence="3" type="ORF">FHS54_001932</name>
</gene>
<keyword evidence="2" id="KW-0472">Membrane</keyword>
<dbReference type="Proteomes" id="UP000576821">
    <property type="component" value="Unassembled WGS sequence"/>
</dbReference>
<accession>A0A846MHA1</accession>
<evidence type="ECO:0000256" key="2">
    <source>
        <dbReference type="SAM" id="Phobius"/>
    </source>
</evidence>
<keyword evidence="2" id="KW-1133">Transmembrane helix</keyword>
<evidence type="ECO:0000313" key="3">
    <source>
        <dbReference type="EMBL" id="NIJ16966.1"/>
    </source>
</evidence>
<proteinExistence type="predicted"/>
<organism evidence="3 4">
    <name type="scientific">Sphingobium vermicomposti</name>
    <dbReference type="NCBI Taxonomy" id="529005"/>
    <lineage>
        <taxon>Bacteria</taxon>
        <taxon>Pseudomonadati</taxon>
        <taxon>Pseudomonadota</taxon>
        <taxon>Alphaproteobacteria</taxon>
        <taxon>Sphingomonadales</taxon>
        <taxon>Sphingomonadaceae</taxon>
        <taxon>Sphingobium</taxon>
    </lineage>
</organism>
<comment type="caution">
    <text evidence="3">The sequence shown here is derived from an EMBL/GenBank/DDBJ whole genome shotgun (WGS) entry which is preliminary data.</text>
</comment>
<feature type="transmembrane region" description="Helical" evidence="2">
    <location>
        <begin position="14"/>
        <end position="33"/>
    </location>
</feature>
<keyword evidence="4" id="KW-1185">Reference proteome</keyword>
<keyword evidence="2" id="KW-0812">Transmembrane</keyword>
<feature type="compositionally biased region" description="Polar residues" evidence="1">
    <location>
        <begin position="1093"/>
        <end position="1110"/>
    </location>
</feature>
<dbReference type="AlphaFoldDB" id="A0A846MHA1"/>
<feature type="region of interest" description="Disordered" evidence="1">
    <location>
        <begin position="1066"/>
        <end position="1126"/>
    </location>
</feature>
<evidence type="ECO:0000313" key="4">
    <source>
        <dbReference type="Proteomes" id="UP000576821"/>
    </source>
</evidence>
<feature type="compositionally biased region" description="Basic and acidic residues" evidence="1">
    <location>
        <begin position="1066"/>
        <end position="1078"/>
    </location>
</feature>
<evidence type="ECO:0008006" key="5">
    <source>
        <dbReference type="Google" id="ProtNLM"/>
    </source>
</evidence>
<evidence type="ECO:0000256" key="1">
    <source>
        <dbReference type="SAM" id="MobiDB-lite"/>
    </source>
</evidence>
<name>A0A846MHA1_9SPHN</name>
<dbReference type="InterPro" id="IPR021730">
    <property type="entry name" value="YdbH"/>
</dbReference>
<reference evidence="3 4" key="1">
    <citation type="submission" date="2020-03" db="EMBL/GenBank/DDBJ databases">
        <title>Genomic Encyclopedia of Type Strains, Phase IV (KMG-IV): sequencing the most valuable type-strain genomes for metagenomic binning, comparative biology and taxonomic classification.</title>
        <authorList>
            <person name="Goeker M."/>
        </authorList>
    </citation>
    <scope>NUCLEOTIDE SEQUENCE [LARGE SCALE GENOMIC DNA]</scope>
    <source>
        <strain evidence="3 4">DSM 21299</strain>
    </source>
</reference>
<dbReference type="Pfam" id="PF11739">
    <property type="entry name" value="YdbH-like"/>
    <property type="match status" value="2"/>
</dbReference>